<dbReference type="Gene3D" id="3.40.50.150">
    <property type="entry name" value="Vaccinia Virus protein VP39"/>
    <property type="match status" value="1"/>
</dbReference>
<dbReference type="AlphaFoldDB" id="A0A830HHP8"/>
<dbReference type="InterPro" id="IPR029063">
    <property type="entry name" value="SAM-dependent_MTases_sf"/>
</dbReference>
<dbReference type="SUPFAM" id="SSF53335">
    <property type="entry name" value="S-adenosyl-L-methionine-dependent methyltransferases"/>
    <property type="match status" value="1"/>
</dbReference>
<name>A0A830HHP8_9CHLO</name>
<sequence>MSVGVSVVGTGAVAAIVVGGAKAATYFRKQYIAAAMVSKFVDANDDTNVLELAPKGRNLYYYPTRSRVLAYGTPKGSKDEELLKQFAMKSGVDVVAVSDAAELADESCEAVTCLTNLGDVPSVRNALAEANRVLKVGAPIILVTDPLTGVPPPVNPDDMEGLMAQPEAVRTTAAELAFAGFERIELDDKWGSSAIFPAAVGVAYKRQKKGGAGKKTTGFG</sequence>
<dbReference type="GO" id="GO:0008757">
    <property type="term" value="F:S-adenosylmethionine-dependent methyltransferase activity"/>
    <property type="evidence" value="ECO:0007669"/>
    <property type="project" value="InterPro"/>
</dbReference>
<reference evidence="2" key="1">
    <citation type="submission" date="2020-10" db="EMBL/GenBank/DDBJ databases">
        <title>Unveiling of a novel bifunctional photoreceptor, Dualchrome1, isolated from a cosmopolitan green alga.</title>
        <authorList>
            <person name="Suzuki S."/>
            <person name="Kawachi M."/>
        </authorList>
    </citation>
    <scope>NUCLEOTIDE SEQUENCE</scope>
    <source>
        <strain evidence="2">NIES 2893</strain>
    </source>
</reference>
<accession>A0A830HHP8</accession>
<evidence type="ECO:0000259" key="1">
    <source>
        <dbReference type="Pfam" id="PF08241"/>
    </source>
</evidence>
<keyword evidence="3" id="KW-1185">Reference proteome</keyword>
<gene>
    <name evidence="2" type="ORF">PPROV_000484000</name>
</gene>
<evidence type="ECO:0000313" key="3">
    <source>
        <dbReference type="Proteomes" id="UP000660262"/>
    </source>
</evidence>
<dbReference type="InterPro" id="IPR013216">
    <property type="entry name" value="Methyltransf_11"/>
</dbReference>
<feature type="domain" description="Methyltransferase type 11" evidence="1">
    <location>
        <begin position="86"/>
        <end position="140"/>
    </location>
</feature>
<organism evidence="2 3">
    <name type="scientific">Pycnococcus provasolii</name>
    <dbReference type="NCBI Taxonomy" id="41880"/>
    <lineage>
        <taxon>Eukaryota</taxon>
        <taxon>Viridiplantae</taxon>
        <taxon>Chlorophyta</taxon>
        <taxon>Pseudoscourfieldiophyceae</taxon>
        <taxon>Pseudoscourfieldiales</taxon>
        <taxon>Pycnococcaceae</taxon>
        <taxon>Pycnococcus</taxon>
    </lineage>
</organism>
<dbReference type="EMBL" id="BNJQ01000012">
    <property type="protein sequence ID" value="GHP06093.1"/>
    <property type="molecule type" value="Genomic_DNA"/>
</dbReference>
<evidence type="ECO:0000313" key="2">
    <source>
        <dbReference type="EMBL" id="GHP06093.1"/>
    </source>
</evidence>
<proteinExistence type="predicted"/>
<dbReference type="Pfam" id="PF08241">
    <property type="entry name" value="Methyltransf_11"/>
    <property type="match status" value="1"/>
</dbReference>
<protein>
    <recommendedName>
        <fullName evidence="1">Methyltransferase type 11 domain-containing protein</fullName>
    </recommendedName>
</protein>
<dbReference type="Proteomes" id="UP000660262">
    <property type="component" value="Unassembled WGS sequence"/>
</dbReference>
<comment type="caution">
    <text evidence="2">The sequence shown here is derived from an EMBL/GenBank/DDBJ whole genome shotgun (WGS) entry which is preliminary data.</text>
</comment>